<accession>A0A9X2F8L6</accession>
<dbReference type="Gene3D" id="3.90.10.10">
    <property type="entry name" value="Cytochrome C3"/>
    <property type="match status" value="1"/>
</dbReference>
<sequence>MSDRSENNSMLGKRLGHMALAVTIGISVTGFLLGVRDRQDDKRASIDSTAAVERPAHLPPEVLDYLKMNGVRRGPNAAWQQSLPSHQDDPTRFYGDKSATDQQRATAVAVRSERRAFSGAPPVVPHAIDERNAQACMACHGEGFQVGQVIAPKMSHHYLANCIQCHVEGTQNAPWALASAKTPESHFVGMTEPGRGERIGPGAPPTIPHAVWMRSDCATCHGSLGKEGLRTSHPWRVNCTQCHAPSRGFDWSPLDVPPPPPKEEHKPLDTLAGNPST</sequence>
<dbReference type="InterPro" id="IPR036280">
    <property type="entry name" value="Multihaem_cyt_sf"/>
</dbReference>
<keyword evidence="2" id="KW-0812">Transmembrane</keyword>
<evidence type="ECO:0000313" key="3">
    <source>
        <dbReference type="EMBL" id="MCO6044360.1"/>
    </source>
</evidence>
<name>A0A9X2F8L6_9BACT</name>
<dbReference type="Proteomes" id="UP001155241">
    <property type="component" value="Unassembled WGS sequence"/>
</dbReference>
<organism evidence="3 4">
    <name type="scientific">Aeoliella straminimaris</name>
    <dbReference type="NCBI Taxonomy" id="2954799"/>
    <lineage>
        <taxon>Bacteria</taxon>
        <taxon>Pseudomonadati</taxon>
        <taxon>Planctomycetota</taxon>
        <taxon>Planctomycetia</taxon>
        <taxon>Pirellulales</taxon>
        <taxon>Lacipirellulaceae</taxon>
        <taxon>Aeoliella</taxon>
    </lineage>
</organism>
<dbReference type="SUPFAM" id="SSF48695">
    <property type="entry name" value="Multiheme cytochromes"/>
    <property type="match status" value="1"/>
</dbReference>
<evidence type="ECO:0000313" key="4">
    <source>
        <dbReference type="Proteomes" id="UP001155241"/>
    </source>
</evidence>
<gene>
    <name evidence="3" type="ORF">NG895_10620</name>
</gene>
<evidence type="ECO:0000256" key="2">
    <source>
        <dbReference type="SAM" id="Phobius"/>
    </source>
</evidence>
<dbReference type="Pfam" id="PF03892">
    <property type="entry name" value="NapB"/>
    <property type="match status" value="1"/>
</dbReference>
<dbReference type="RefSeq" id="WP_252852461.1">
    <property type="nucleotide sequence ID" value="NZ_JAMXLR010000036.1"/>
</dbReference>
<reference evidence="3" key="1">
    <citation type="submission" date="2022-06" db="EMBL/GenBank/DDBJ databases">
        <title>Aeoliella straminimaris, a novel planctomycete from sediments.</title>
        <authorList>
            <person name="Vitorino I.R."/>
            <person name="Lage O.M."/>
        </authorList>
    </citation>
    <scope>NUCLEOTIDE SEQUENCE</scope>
    <source>
        <strain evidence="3">ICT_H6.2</strain>
    </source>
</reference>
<keyword evidence="2" id="KW-0472">Membrane</keyword>
<proteinExistence type="predicted"/>
<keyword evidence="4" id="KW-1185">Reference proteome</keyword>
<evidence type="ECO:0000256" key="1">
    <source>
        <dbReference type="SAM" id="MobiDB-lite"/>
    </source>
</evidence>
<keyword evidence="2" id="KW-1133">Transmembrane helix</keyword>
<dbReference type="EMBL" id="JAMXLR010000036">
    <property type="protein sequence ID" value="MCO6044360.1"/>
    <property type="molecule type" value="Genomic_DNA"/>
</dbReference>
<feature type="transmembrane region" description="Helical" evidence="2">
    <location>
        <begin position="15"/>
        <end position="35"/>
    </location>
</feature>
<comment type="caution">
    <text evidence="3">The sequence shown here is derived from an EMBL/GenBank/DDBJ whole genome shotgun (WGS) entry which is preliminary data.</text>
</comment>
<dbReference type="GO" id="GO:0009061">
    <property type="term" value="P:anaerobic respiration"/>
    <property type="evidence" value="ECO:0007669"/>
    <property type="project" value="InterPro"/>
</dbReference>
<dbReference type="AlphaFoldDB" id="A0A9X2F8L6"/>
<protein>
    <submittedName>
        <fullName evidence="3">Nitrate reductase cytochrome c-type subunit</fullName>
    </submittedName>
</protein>
<dbReference type="InterPro" id="IPR005591">
    <property type="entry name" value="NapB"/>
</dbReference>
<feature type="region of interest" description="Disordered" evidence="1">
    <location>
        <begin position="250"/>
        <end position="277"/>
    </location>
</feature>